<evidence type="ECO:0000256" key="1">
    <source>
        <dbReference type="SAM" id="MobiDB-lite"/>
    </source>
</evidence>
<evidence type="ECO:0000313" key="2">
    <source>
        <dbReference type="EMBL" id="RIJ52862.1"/>
    </source>
</evidence>
<dbReference type="EMBL" id="QWGT01000024">
    <property type="protein sequence ID" value="RIJ52862.1"/>
    <property type="molecule type" value="Genomic_DNA"/>
</dbReference>
<sequence length="35" mass="3422">GLAEAAGVGMGRIGAPRTQTVTRASAAATPPIDWA</sequence>
<evidence type="ECO:0000313" key="3">
    <source>
        <dbReference type="Proteomes" id="UP000266484"/>
    </source>
</evidence>
<name>A0A399TCP2_9MICO</name>
<dbReference type="AlphaFoldDB" id="A0A399TCP2"/>
<proteinExistence type="predicted"/>
<organism evidence="2 3">
    <name type="scientific">Clavibacter lycopersici</name>
    <dbReference type="NCBI Taxonomy" id="2301718"/>
    <lineage>
        <taxon>Bacteria</taxon>
        <taxon>Bacillati</taxon>
        <taxon>Actinomycetota</taxon>
        <taxon>Actinomycetes</taxon>
        <taxon>Micrococcales</taxon>
        <taxon>Microbacteriaceae</taxon>
        <taxon>Clavibacter</taxon>
    </lineage>
</organism>
<feature type="non-terminal residue" evidence="2">
    <location>
        <position position="1"/>
    </location>
</feature>
<dbReference type="Proteomes" id="UP000266484">
    <property type="component" value="Unassembled WGS sequence"/>
</dbReference>
<keyword evidence="3" id="KW-1185">Reference proteome</keyword>
<gene>
    <name evidence="2" type="ORF">DZG00_03290</name>
</gene>
<comment type="caution">
    <text evidence="2">The sequence shown here is derived from an EMBL/GenBank/DDBJ whole genome shotgun (WGS) entry which is preliminary data.</text>
</comment>
<accession>A0A399TCP2</accession>
<protein>
    <submittedName>
        <fullName evidence="2">DNA polymerase III subunit epsilon</fullName>
    </submittedName>
</protein>
<reference evidence="2 3" key="1">
    <citation type="submission" date="2018-08" db="EMBL/GenBank/DDBJ databases">
        <title>Genome Sequence of Clavibacter michiganensis Subspecies type strains, and the Atypical Peach-Colored Strains Isolated from Tomato.</title>
        <authorList>
            <person name="Osdaghi E."/>
            <person name="Portier P."/>
            <person name="Briand M."/>
            <person name="Jacques M.-A."/>
        </authorList>
    </citation>
    <scope>NUCLEOTIDE SEQUENCE [LARGE SCALE GENOMIC DNA]</scope>
    <source>
        <strain evidence="2 3">CFBP 8615</strain>
    </source>
</reference>
<feature type="region of interest" description="Disordered" evidence="1">
    <location>
        <begin position="1"/>
        <end position="35"/>
    </location>
</feature>